<comment type="similarity">
    <text evidence="2">Belongs to the ABC transporter superfamily. ABCG family. Eye pigment precursor importer (TC 3.A.1.204) subfamily.</text>
</comment>
<dbReference type="Pfam" id="PF00005">
    <property type="entry name" value="ABC_tran"/>
    <property type="match status" value="1"/>
</dbReference>
<dbReference type="PANTHER" id="PTHR48041">
    <property type="entry name" value="ABC TRANSPORTER G FAMILY MEMBER 28"/>
    <property type="match status" value="1"/>
</dbReference>
<feature type="transmembrane region" description="Helical" evidence="9">
    <location>
        <begin position="595"/>
        <end position="614"/>
    </location>
</feature>
<feature type="transmembrane region" description="Helical" evidence="9">
    <location>
        <begin position="473"/>
        <end position="497"/>
    </location>
</feature>
<dbReference type="GO" id="GO:0030659">
    <property type="term" value="C:cytoplasmic vesicle membrane"/>
    <property type="evidence" value="ECO:0007669"/>
    <property type="project" value="TreeGrafter"/>
</dbReference>
<dbReference type="Gene3D" id="3.40.50.300">
    <property type="entry name" value="P-loop containing nucleotide triphosphate hydrolases"/>
    <property type="match status" value="1"/>
</dbReference>
<proteinExistence type="inferred from homology"/>
<keyword evidence="5" id="KW-0547">Nucleotide-binding</keyword>
<dbReference type="GO" id="GO:0140359">
    <property type="term" value="F:ABC-type transporter activity"/>
    <property type="evidence" value="ECO:0007669"/>
    <property type="project" value="InterPro"/>
</dbReference>
<dbReference type="InterPro" id="IPR003439">
    <property type="entry name" value="ABC_transporter-like_ATP-bd"/>
</dbReference>
<dbReference type="InterPro" id="IPR013525">
    <property type="entry name" value="ABC2_TM"/>
</dbReference>
<dbReference type="InterPro" id="IPR017871">
    <property type="entry name" value="ABC_transporter-like_CS"/>
</dbReference>
<dbReference type="Pfam" id="PF01061">
    <property type="entry name" value="ABC2_membrane"/>
    <property type="match status" value="1"/>
</dbReference>
<feature type="domain" description="ABC transporter" evidence="10">
    <location>
        <begin position="2"/>
        <end position="257"/>
    </location>
</feature>
<protein>
    <recommendedName>
        <fullName evidence="10">ABC transporter domain-containing protein</fullName>
    </recommendedName>
</protein>
<dbReference type="Pfam" id="PF19055">
    <property type="entry name" value="ABC2_membrane_7"/>
    <property type="match status" value="1"/>
</dbReference>
<keyword evidence="3" id="KW-0813">Transport</keyword>
<dbReference type="PANTHER" id="PTHR48041:SF139">
    <property type="entry name" value="PROTEIN SCARLET"/>
    <property type="match status" value="1"/>
</dbReference>
<evidence type="ECO:0000256" key="8">
    <source>
        <dbReference type="ARBA" id="ARBA00023136"/>
    </source>
</evidence>
<evidence type="ECO:0000256" key="6">
    <source>
        <dbReference type="ARBA" id="ARBA00022840"/>
    </source>
</evidence>
<dbReference type="PROSITE" id="PS00211">
    <property type="entry name" value="ABC_TRANSPORTER_1"/>
    <property type="match status" value="1"/>
</dbReference>
<keyword evidence="7 9" id="KW-1133">Transmembrane helix</keyword>
<dbReference type="SMART" id="SM00382">
    <property type="entry name" value="AAA"/>
    <property type="match status" value="1"/>
</dbReference>
<evidence type="ECO:0000256" key="7">
    <source>
        <dbReference type="ARBA" id="ARBA00022989"/>
    </source>
</evidence>
<keyword evidence="12" id="KW-1185">Reference proteome</keyword>
<feature type="transmembrane region" description="Helical" evidence="9">
    <location>
        <begin position="369"/>
        <end position="386"/>
    </location>
</feature>
<dbReference type="InterPro" id="IPR050352">
    <property type="entry name" value="ABCG_transporters"/>
</dbReference>
<evidence type="ECO:0000313" key="11">
    <source>
        <dbReference type="EMBL" id="CAD7249127.1"/>
    </source>
</evidence>
<evidence type="ECO:0000256" key="5">
    <source>
        <dbReference type="ARBA" id="ARBA00022741"/>
    </source>
</evidence>
<evidence type="ECO:0000256" key="1">
    <source>
        <dbReference type="ARBA" id="ARBA00004141"/>
    </source>
</evidence>
<dbReference type="Proteomes" id="UP000677054">
    <property type="component" value="Unassembled WGS sequence"/>
</dbReference>
<keyword evidence="8 9" id="KW-0472">Membrane</keyword>
<feature type="transmembrane region" description="Helical" evidence="9">
    <location>
        <begin position="504"/>
        <end position="528"/>
    </location>
</feature>
<evidence type="ECO:0000256" key="3">
    <source>
        <dbReference type="ARBA" id="ARBA00022448"/>
    </source>
</evidence>
<sequence length="620" mass="68853">MVNRREHLAATEFEPTFPRNAAFCPIACSGAGKSSLVGALAHRQGPGVIVDGRILANGCPAASRIPAISGFVYQDEIFMPSLTPREHLTLMVSAPHSRGTSFGTRKEGRQEVDARLKLDRRTPAYSRRSRVEHLLQDLGLRSCQEALIGEPGANKSLSGGERKRLAFATEILRDPSVLFCDELTTGLDSFHACRLVGILRDLSGRGKTVVCSIHQPSSDVFALFDRIMLLADGRVAFAGHATEALRFFESQGYRCPSSFNPADFYLHVLSTGGDGGGDRGDGGGDSRWRDSNRRICDAFAVSPLALQTMAVVQYFHNIHLSYLDSGEEVKDPALEVKIERPGYAAQVCLLLWRDAMDIIRNPAVLKLRLVQKLLLAVIIGFIYMGLGRNQRGIQDTEGAIFVFLTENSFLCTYAVLQVFPRELPVFLREHRNGVCSLPAYYSSKVISQIPLFVVEPFVFTLVAYFLAGMRAGAFHFLMTAVGIVLVANTAAAAGFLFSASFDSVSMVVIALTPFMFTQVVTGGFFLSIETIPWFLNWTQYLSWFRYSNEALTTLQWHGVQHIECEYEPGEAPCLSNGTQVLEKYSFSACNFTLDYAMLLFLFLLFHLLAFFMLWSRVRRK</sequence>
<dbReference type="InterPro" id="IPR043926">
    <property type="entry name" value="ABCG_dom"/>
</dbReference>
<feature type="transmembrane region" description="Helical" evidence="9">
    <location>
        <begin position="398"/>
        <end position="419"/>
    </location>
</feature>
<evidence type="ECO:0000256" key="4">
    <source>
        <dbReference type="ARBA" id="ARBA00022692"/>
    </source>
</evidence>
<evidence type="ECO:0000256" key="2">
    <source>
        <dbReference type="ARBA" id="ARBA00005814"/>
    </source>
</evidence>
<dbReference type="AlphaFoldDB" id="A0A7R8XEJ8"/>
<keyword evidence="6" id="KW-0067">ATP-binding</keyword>
<dbReference type="GO" id="GO:0016887">
    <property type="term" value="F:ATP hydrolysis activity"/>
    <property type="evidence" value="ECO:0007669"/>
    <property type="project" value="InterPro"/>
</dbReference>
<dbReference type="EMBL" id="CAJPEV010002150">
    <property type="protein sequence ID" value="CAG0895867.1"/>
    <property type="molecule type" value="Genomic_DNA"/>
</dbReference>
<gene>
    <name evidence="11" type="ORF">DSTB1V02_LOCUS8928</name>
</gene>
<dbReference type="InterPro" id="IPR003593">
    <property type="entry name" value="AAA+_ATPase"/>
</dbReference>
<evidence type="ECO:0000256" key="9">
    <source>
        <dbReference type="SAM" id="Phobius"/>
    </source>
</evidence>
<organism evidence="11">
    <name type="scientific">Darwinula stevensoni</name>
    <dbReference type="NCBI Taxonomy" id="69355"/>
    <lineage>
        <taxon>Eukaryota</taxon>
        <taxon>Metazoa</taxon>
        <taxon>Ecdysozoa</taxon>
        <taxon>Arthropoda</taxon>
        <taxon>Crustacea</taxon>
        <taxon>Oligostraca</taxon>
        <taxon>Ostracoda</taxon>
        <taxon>Podocopa</taxon>
        <taxon>Podocopida</taxon>
        <taxon>Darwinulocopina</taxon>
        <taxon>Darwinuloidea</taxon>
        <taxon>Darwinulidae</taxon>
        <taxon>Darwinula</taxon>
    </lineage>
</organism>
<comment type="subcellular location">
    <subcellularLocation>
        <location evidence="1">Membrane</location>
        <topology evidence="1">Multi-pass membrane protein</topology>
    </subcellularLocation>
</comment>
<keyword evidence="4 9" id="KW-0812">Transmembrane</keyword>
<name>A0A7R8XEJ8_9CRUS</name>
<reference evidence="11" key="1">
    <citation type="submission" date="2020-11" db="EMBL/GenBank/DDBJ databases">
        <authorList>
            <person name="Tran Van P."/>
        </authorList>
    </citation>
    <scope>NUCLEOTIDE SEQUENCE</scope>
</reference>
<evidence type="ECO:0000259" key="10">
    <source>
        <dbReference type="PROSITE" id="PS50893"/>
    </source>
</evidence>
<dbReference type="InterPro" id="IPR027417">
    <property type="entry name" value="P-loop_NTPase"/>
</dbReference>
<dbReference type="SUPFAM" id="SSF52540">
    <property type="entry name" value="P-loop containing nucleoside triphosphate hydrolases"/>
    <property type="match status" value="1"/>
</dbReference>
<feature type="transmembrane region" description="Helical" evidence="9">
    <location>
        <begin position="449"/>
        <end position="467"/>
    </location>
</feature>
<accession>A0A7R8XEJ8</accession>
<dbReference type="OrthoDB" id="66620at2759"/>
<evidence type="ECO:0000313" key="12">
    <source>
        <dbReference type="Proteomes" id="UP000677054"/>
    </source>
</evidence>
<dbReference type="PROSITE" id="PS50893">
    <property type="entry name" value="ABC_TRANSPORTER_2"/>
    <property type="match status" value="1"/>
</dbReference>
<dbReference type="GO" id="GO:0005524">
    <property type="term" value="F:ATP binding"/>
    <property type="evidence" value="ECO:0007669"/>
    <property type="project" value="UniProtKB-KW"/>
</dbReference>
<dbReference type="EMBL" id="LR901667">
    <property type="protein sequence ID" value="CAD7249127.1"/>
    <property type="molecule type" value="Genomic_DNA"/>
</dbReference>
<dbReference type="GO" id="GO:0005886">
    <property type="term" value="C:plasma membrane"/>
    <property type="evidence" value="ECO:0007669"/>
    <property type="project" value="TreeGrafter"/>
</dbReference>